<proteinExistence type="predicted"/>
<dbReference type="InterPro" id="IPR048388">
    <property type="entry name" value="Gp37_trimer"/>
</dbReference>
<dbReference type="Proteomes" id="UP001177592">
    <property type="component" value="Chromosome"/>
</dbReference>
<evidence type="ECO:0000313" key="2">
    <source>
        <dbReference type="EMBL" id="WGM05240.1"/>
    </source>
</evidence>
<keyword evidence="3" id="KW-1185">Reference proteome</keyword>
<organism evidence="2 3">
    <name type="scientific">Arsenophonus nasoniae</name>
    <name type="common">son-killer infecting Nasonia vitripennis</name>
    <dbReference type="NCBI Taxonomy" id="638"/>
    <lineage>
        <taxon>Bacteria</taxon>
        <taxon>Pseudomonadati</taxon>
        <taxon>Pseudomonadota</taxon>
        <taxon>Gammaproteobacteria</taxon>
        <taxon>Enterobacterales</taxon>
        <taxon>Morganellaceae</taxon>
        <taxon>Arsenophonus</taxon>
    </lineage>
</organism>
<dbReference type="Gene3D" id="6.20.70.20">
    <property type="match status" value="1"/>
</dbReference>
<protein>
    <recommendedName>
        <fullName evidence="1">Tail fibre protein gp37 trimerization region domain-containing protein</fullName>
    </recommendedName>
</protein>
<gene>
    <name evidence="2" type="ORF">QE258_17165</name>
</gene>
<sequence length="149" mass="17052">MKGDNRKHLGFHNQDGSVRMWLYKDKGGDGVRLNNGNDGSGDWVFNKNGHFYSPQALHAAGATYQEDGNIHGSVWGGHLSGWLNNTFVRDIRLGHMQEVQVWRGPGYRDEPPHVITGAYNWNSDEYVDLIQRRPLQKNINGNWMNVWCM</sequence>
<dbReference type="EMBL" id="CP123523">
    <property type="protein sequence ID" value="WGM05240.1"/>
    <property type="molecule type" value="Genomic_DNA"/>
</dbReference>
<evidence type="ECO:0000259" key="1">
    <source>
        <dbReference type="Pfam" id="PF20744"/>
    </source>
</evidence>
<name>A0ABY8NPN3_9GAMM</name>
<dbReference type="Pfam" id="PF20744">
    <property type="entry name" value="gp37_trimer"/>
    <property type="match status" value="1"/>
</dbReference>
<reference evidence="2" key="1">
    <citation type="submission" date="2023-04" db="EMBL/GenBank/DDBJ databases">
        <title>Genome dynamics across the evolutionary transition to endosymbiosis.</title>
        <authorList>
            <person name="Siozios S."/>
            <person name="Nadal-Jimenez P."/>
            <person name="Azagi T."/>
            <person name="Sprong H."/>
            <person name="Frost C.L."/>
            <person name="Parratt S.R."/>
            <person name="Taylor G."/>
            <person name="Brettell L."/>
            <person name="Lew K.C."/>
            <person name="Croft L."/>
            <person name="King K.C."/>
            <person name="Brockhurst M.A."/>
            <person name="Hypsa V."/>
            <person name="Novakova E."/>
            <person name="Darby A.C."/>
            <person name="Hurst G.D.D."/>
        </authorList>
    </citation>
    <scope>NUCLEOTIDE SEQUENCE</scope>
    <source>
        <strain evidence="2">ANv_CAN</strain>
    </source>
</reference>
<evidence type="ECO:0000313" key="3">
    <source>
        <dbReference type="Proteomes" id="UP001177592"/>
    </source>
</evidence>
<accession>A0ABY8NPN3</accession>
<feature type="domain" description="Tail fibre protein gp37 trimerization region" evidence="1">
    <location>
        <begin position="8"/>
        <end position="87"/>
    </location>
</feature>